<dbReference type="Gene3D" id="2.60.40.1180">
    <property type="entry name" value="Golgi alpha-mannosidase II"/>
    <property type="match status" value="2"/>
</dbReference>
<dbReference type="EC" id="3.2.1.20" evidence="7"/>
<dbReference type="Pfam" id="PF01055">
    <property type="entry name" value="Glyco_hydro_31_2nd"/>
    <property type="match status" value="1"/>
</dbReference>
<comment type="similarity">
    <text evidence="1 2">Belongs to the glycosyl hydrolase 31 family.</text>
</comment>
<dbReference type="Gene3D" id="3.20.20.80">
    <property type="entry name" value="Glycosidases"/>
    <property type="match status" value="1"/>
</dbReference>
<evidence type="ECO:0000259" key="5">
    <source>
        <dbReference type="Pfam" id="PF17137"/>
    </source>
</evidence>
<feature type="domain" description="Glycosyl hydrolase family 31 C-terminal" evidence="6">
    <location>
        <begin position="585"/>
        <end position="671"/>
    </location>
</feature>
<dbReference type="Proteomes" id="UP000006320">
    <property type="component" value="Unassembled WGS sequence"/>
</dbReference>
<dbReference type="InterPro" id="IPR017853">
    <property type="entry name" value="GH"/>
</dbReference>
<dbReference type="CDD" id="cd14752">
    <property type="entry name" value="GH31_N"/>
    <property type="match status" value="1"/>
</dbReference>
<reference evidence="7 8" key="1">
    <citation type="journal article" date="2017" name="Antonie Van Leeuwenhoek">
        <title>Rhizobium rhizosphaerae sp. nov., a novel species isolated from rice rhizosphere.</title>
        <authorList>
            <person name="Zhao J.J."/>
            <person name="Zhang J."/>
            <person name="Zhang R.J."/>
            <person name="Zhang C.W."/>
            <person name="Yin H.Q."/>
            <person name="Zhang X.X."/>
        </authorList>
    </citation>
    <scope>NUCLEOTIDE SEQUENCE [LARGE SCALE GENOMIC DNA]</scope>
    <source>
        <strain evidence="7 8">S18K6</strain>
    </source>
</reference>
<dbReference type="AlphaFoldDB" id="A0AAV3UWZ7"/>
<evidence type="ECO:0000259" key="3">
    <source>
        <dbReference type="Pfam" id="PF01055"/>
    </source>
</evidence>
<organism evidence="7 8">
    <name type="scientific">Paraglaciecola chathamensis S18K6</name>
    <dbReference type="NCBI Taxonomy" id="1127672"/>
    <lineage>
        <taxon>Bacteria</taxon>
        <taxon>Pseudomonadati</taxon>
        <taxon>Pseudomonadota</taxon>
        <taxon>Gammaproteobacteria</taxon>
        <taxon>Alteromonadales</taxon>
        <taxon>Alteromonadaceae</taxon>
        <taxon>Paraglaciecola</taxon>
    </lineage>
</organism>
<dbReference type="GO" id="GO:0005975">
    <property type="term" value="P:carbohydrate metabolic process"/>
    <property type="evidence" value="ECO:0007669"/>
    <property type="project" value="InterPro"/>
</dbReference>
<dbReference type="InterPro" id="IPR011013">
    <property type="entry name" value="Gal_mutarotase_sf_dom"/>
</dbReference>
<gene>
    <name evidence="7" type="primary">malZ</name>
    <name evidence="7" type="ORF">GCHA_1464</name>
</gene>
<evidence type="ECO:0000259" key="4">
    <source>
        <dbReference type="Pfam" id="PF13802"/>
    </source>
</evidence>
<dbReference type="GO" id="GO:0004558">
    <property type="term" value="F:alpha-1,4-glucosidase activity"/>
    <property type="evidence" value="ECO:0007669"/>
    <property type="project" value="UniProtKB-EC"/>
</dbReference>
<dbReference type="GO" id="GO:0030246">
    <property type="term" value="F:carbohydrate binding"/>
    <property type="evidence" value="ECO:0007669"/>
    <property type="project" value="InterPro"/>
</dbReference>
<feature type="domain" description="Glycoside hydrolase family 31 N-terminal" evidence="4">
    <location>
        <begin position="52"/>
        <end position="210"/>
    </location>
</feature>
<dbReference type="Pfam" id="PF21365">
    <property type="entry name" value="Glyco_hydro_31_3rd"/>
    <property type="match status" value="1"/>
</dbReference>
<dbReference type="SUPFAM" id="SSF74650">
    <property type="entry name" value="Galactose mutarotase-like"/>
    <property type="match status" value="1"/>
</dbReference>
<dbReference type="PANTHER" id="PTHR43863">
    <property type="entry name" value="HYDROLASE, PUTATIVE (AFU_ORTHOLOGUE AFUA_1G03140)-RELATED"/>
    <property type="match status" value="1"/>
</dbReference>
<dbReference type="SUPFAM" id="SSF51445">
    <property type="entry name" value="(Trans)glycosidases"/>
    <property type="match status" value="1"/>
</dbReference>
<dbReference type="Pfam" id="PF13802">
    <property type="entry name" value="Gal_mutarotas_2"/>
    <property type="match status" value="1"/>
</dbReference>
<feature type="domain" description="Glycoside hydrolase family 31 TIM barrel" evidence="3">
    <location>
        <begin position="253"/>
        <end position="577"/>
    </location>
</feature>
<keyword evidence="2 7" id="KW-0326">Glycosidase</keyword>
<dbReference type="InterPro" id="IPR025887">
    <property type="entry name" value="Glyco_hydro_31_N_dom"/>
</dbReference>
<dbReference type="Pfam" id="PF17137">
    <property type="entry name" value="DUF5110"/>
    <property type="match status" value="1"/>
</dbReference>
<proteinExistence type="inferred from homology"/>
<evidence type="ECO:0000259" key="6">
    <source>
        <dbReference type="Pfam" id="PF21365"/>
    </source>
</evidence>
<evidence type="ECO:0000313" key="8">
    <source>
        <dbReference type="Proteomes" id="UP000006320"/>
    </source>
</evidence>
<evidence type="ECO:0000256" key="1">
    <source>
        <dbReference type="ARBA" id="ARBA00007806"/>
    </source>
</evidence>
<dbReference type="EMBL" id="BAEM01000022">
    <property type="protein sequence ID" value="GAC09423.1"/>
    <property type="molecule type" value="Genomic_DNA"/>
</dbReference>
<accession>A0AAV3UWZ7</accession>
<dbReference type="InterPro" id="IPR000322">
    <property type="entry name" value="Glyco_hydro_31_TIM"/>
</dbReference>
<dbReference type="PANTHER" id="PTHR43863:SF2">
    <property type="entry name" value="MALTASE-GLUCOAMYLASE"/>
    <property type="match status" value="1"/>
</dbReference>
<dbReference type="InterPro" id="IPR048395">
    <property type="entry name" value="Glyco_hydro_31_C"/>
</dbReference>
<keyword evidence="2 7" id="KW-0378">Hydrolase</keyword>
<dbReference type="RefSeq" id="WP_007986493.1">
    <property type="nucleotide sequence ID" value="NZ_BAEM01000022.1"/>
</dbReference>
<dbReference type="SUPFAM" id="SSF51011">
    <property type="entry name" value="Glycosyl hydrolase domain"/>
    <property type="match status" value="1"/>
</dbReference>
<evidence type="ECO:0000256" key="2">
    <source>
        <dbReference type="RuleBase" id="RU361185"/>
    </source>
</evidence>
<dbReference type="InterPro" id="IPR013780">
    <property type="entry name" value="Glyco_hydro_b"/>
</dbReference>
<feature type="domain" description="DUF5110" evidence="5">
    <location>
        <begin position="688"/>
        <end position="765"/>
    </location>
</feature>
<protein>
    <submittedName>
        <fullName evidence="7">Alpha-glucosidase</fullName>
        <ecNumber evidence="7">3.2.1.20</ecNumber>
    </submittedName>
</protein>
<dbReference type="InterPro" id="IPR033403">
    <property type="entry name" value="DUF5110"/>
</dbReference>
<dbReference type="Gene3D" id="2.60.40.1760">
    <property type="entry name" value="glycosyl hydrolase (family 31)"/>
    <property type="match status" value="1"/>
</dbReference>
<dbReference type="InterPro" id="IPR051816">
    <property type="entry name" value="Glycosyl_Hydrolase_31"/>
</dbReference>
<sequence length="820" mass="92775">MIKTQILNGRKMIKRVFGISLLLWIFSATGSEYLSHELNGQVLQINTDEGLVEITALANDSFEVFYQPSGIKQLPSFAIDGVAKQTELDISDKPESLMLIAPGIRAEIRKSPLSIRYFRNDTLLLAEHQGLFVDDNKRGFSFALQEGEKLLGGGERIVGMDRRGQRFPLYNKAHYGYTTESKQMYFGLPAVMSSNKYVLIFDNSARGEMDLGATNSDEMRFEAVGGRTSYIVVAGESYPNLIEHYVTVTGKQPLPPRWALGSFASRFGYRSEQEVRDTVKLYQESGFPLDAIVLDLYWFGADIKGHMGNLSWDEKSFPTPVNMINDLRKEGVKTILITEPFVLSSSKKWQDAVSNNALVKNAEGNPYQFDFYFGNTGLIDVFDNDARDWFNQTYSALYKQGVAGWWGDLGEPEVHPSDAVHNLNGITATGDEVHNAYGHKWAEQVYQHQQHLAPNKRPFIMMRSGFVGSQRYGMIPWTGDVSRSWDGLKPQVELSLQMGLFGLGYTHSDLGGFAGGEVFDPQMYIRWLQYGIFQPVFRPHAQDNIAPEPVFHKGKTKDILRTYVELRYAMLPYNYSLAFENSLTGMPLMRPMFFEDEADLSLIDEKDQYFWGDALLVKPITQANQKEVSVNLPKGAWFNFWSDERYEGGKTITVPTDIKLLPVFARGGAIIPMTIPVLSTQEYSTKSLDLHYYADKSAEHSTATMYNDDGKSPHSIRDGAFETLIFNAERKADDSQADSLTFTLQRSGNYKGMPGSRMVSLWVHNWPQDITKVMVGEKQLPKIADKTEFLNADQGTRWDSDNKTLEIKFSWKDNISVSMF</sequence>
<evidence type="ECO:0000313" key="7">
    <source>
        <dbReference type="EMBL" id="GAC09423.1"/>
    </source>
</evidence>
<comment type="caution">
    <text evidence="7">The sequence shown here is derived from an EMBL/GenBank/DDBJ whole genome shotgun (WGS) entry which is preliminary data.</text>
</comment>
<name>A0AAV3UWZ7_9ALTE</name>